<protein>
    <submittedName>
        <fullName evidence="3">Predicted protein</fullName>
    </submittedName>
</protein>
<dbReference type="RefSeq" id="XP_001880363.1">
    <property type="nucleotide sequence ID" value="XM_001880328.1"/>
</dbReference>
<dbReference type="GeneID" id="6076134"/>
<proteinExistence type="predicted"/>
<feature type="domain" description="Fungal-type protein kinase" evidence="2">
    <location>
        <begin position="192"/>
        <end position="622"/>
    </location>
</feature>
<organism evidence="4">
    <name type="scientific">Laccaria bicolor (strain S238N-H82 / ATCC MYA-4686)</name>
    <name type="common">Bicoloured deceiver</name>
    <name type="synonym">Laccaria laccata var. bicolor</name>
    <dbReference type="NCBI Taxonomy" id="486041"/>
    <lineage>
        <taxon>Eukaryota</taxon>
        <taxon>Fungi</taxon>
        <taxon>Dikarya</taxon>
        <taxon>Basidiomycota</taxon>
        <taxon>Agaricomycotina</taxon>
        <taxon>Agaricomycetes</taxon>
        <taxon>Agaricomycetidae</taxon>
        <taxon>Agaricales</taxon>
        <taxon>Agaricineae</taxon>
        <taxon>Hydnangiaceae</taxon>
        <taxon>Laccaria</taxon>
    </lineage>
</organism>
<evidence type="ECO:0000313" key="4">
    <source>
        <dbReference type="Proteomes" id="UP000001194"/>
    </source>
</evidence>
<dbReference type="Proteomes" id="UP000001194">
    <property type="component" value="Unassembled WGS sequence"/>
</dbReference>
<dbReference type="AlphaFoldDB" id="B0D8A8"/>
<keyword evidence="4" id="KW-1185">Reference proteome</keyword>
<evidence type="ECO:0000313" key="3">
    <source>
        <dbReference type="EMBL" id="EDR09050.1"/>
    </source>
</evidence>
<dbReference type="InterPro" id="IPR011009">
    <property type="entry name" value="Kinase-like_dom_sf"/>
</dbReference>
<dbReference type="GO" id="GO:0004672">
    <property type="term" value="F:protein kinase activity"/>
    <property type="evidence" value="ECO:0007669"/>
    <property type="project" value="InterPro"/>
</dbReference>
<dbReference type="EMBL" id="DS547100">
    <property type="protein sequence ID" value="EDR09050.1"/>
    <property type="molecule type" value="Genomic_DNA"/>
</dbReference>
<dbReference type="PANTHER" id="PTHR38248">
    <property type="entry name" value="FUNK1 6"/>
    <property type="match status" value="1"/>
</dbReference>
<feature type="compositionally biased region" description="Basic and acidic residues" evidence="1">
    <location>
        <begin position="814"/>
        <end position="823"/>
    </location>
</feature>
<gene>
    <name evidence="3" type="ORF">LACBIDRAFT_326357</name>
</gene>
<dbReference type="PROSITE" id="PS00109">
    <property type="entry name" value="PROTEIN_KINASE_TYR"/>
    <property type="match status" value="1"/>
</dbReference>
<evidence type="ECO:0000256" key="1">
    <source>
        <dbReference type="SAM" id="MobiDB-lite"/>
    </source>
</evidence>
<dbReference type="SUPFAM" id="SSF56112">
    <property type="entry name" value="Protein kinase-like (PK-like)"/>
    <property type="match status" value="1"/>
</dbReference>
<name>B0D8A8_LACBS</name>
<dbReference type="KEGG" id="lbc:LACBIDRAFT_326357"/>
<reference evidence="3 4" key="1">
    <citation type="journal article" date="2008" name="Nature">
        <title>The genome of Laccaria bicolor provides insights into mycorrhizal symbiosis.</title>
        <authorList>
            <person name="Martin F."/>
            <person name="Aerts A."/>
            <person name="Ahren D."/>
            <person name="Brun A."/>
            <person name="Danchin E.G.J."/>
            <person name="Duchaussoy F."/>
            <person name="Gibon J."/>
            <person name="Kohler A."/>
            <person name="Lindquist E."/>
            <person name="Pereda V."/>
            <person name="Salamov A."/>
            <person name="Shapiro H.J."/>
            <person name="Wuyts J."/>
            <person name="Blaudez D."/>
            <person name="Buee M."/>
            <person name="Brokstein P."/>
            <person name="Canbaeck B."/>
            <person name="Cohen D."/>
            <person name="Courty P.E."/>
            <person name="Coutinho P.M."/>
            <person name="Delaruelle C."/>
            <person name="Detter J.C."/>
            <person name="Deveau A."/>
            <person name="DiFazio S."/>
            <person name="Duplessis S."/>
            <person name="Fraissinet-Tachet L."/>
            <person name="Lucic E."/>
            <person name="Frey-Klett P."/>
            <person name="Fourrey C."/>
            <person name="Feussner I."/>
            <person name="Gay G."/>
            <person name="Grimwood J."/>
            <person name="Hoegger P.J."/>
            <person name="Jain P."/>
            <person name="Kilaru S."/>
            <person name="Labbe J."/>
            <person name="Lin Y.C."/>
            <person name="Legue V."/>
            <person name="Le Tacon F."/>
            <person name="Marmeisse R."/>
            <person name="Melayah D."/>
            <person name="Montanini B."/>
            <person name="Muratet M."/>
            <person name="Nehls U."/>
            <person name="Niculita-Hirzel H."/>
            <person name="Oudot-Le Secq M.P."/>
            <person name="Peter M."/>
            <person name="Quesneville H."/>
            <person name="Rajashekar B."/>
            <person name="Reich M."/>
            <person name="Rouhier N."/>
            <person name="Schmutz J."/>
            <person name="Yin T."/>
            <person name="Chalot M."/>
            <person name="Henrissat B."/>
            <person name="Kuees U."/>
            <person name="Lucas S."/>
            <person name="Van de Peer Y."/>
            <person name="Podila G.K."/>
            <person name="Polle A."/>
            <person name="Pukkila P.J."/>
            <person name="Richardson P.M."/>
            <person name="Rouze P."/>
            <person name="Sanders I.R."/>
            <person name="Stajich J.E."/>
            <person name="Tunlid A."/>
            <person name="Tuskan G."/>
            <person name="Grigoriev I.V."/>
        </authorList>
    </citation>
    <scope>NUCLEOTIDE SEQUENCE [LARGE SCALE GENOMIC DNA]</scope>
    <source>
        <strain evidence="4">S238N-H82 / ATCC MYA-4686</strain>
    </source>
</reference>
<dbReference type="OrthoDB" id="312874at2759"/>
<sequence>MFAKARPSIMGGLGRMIPMVTLEQRKLFTSATSGAHNVSRWAGSRFNRDIRPASPSRGLDSTTVRPAIMGDLGRTIPMITFEQMLSWILPQVDLNLQATRLNLIQSKVLQQGQDGFHWSHFTHPPANSELRESMAHDGIKHIESAIVSSALFTSGVRRQPTAEYVSNPSKTPLSLRNKNESKPDGYGQLKKKQRHYVGHGWMDIVWAEEYKKGTYEAFEADDDQKMAWSLHHMLRNDPRRRCVFGITIENTATRVWFASRSVVVNTVPFNFIQDSDKYIQLIAALSYGSALDLGFDPTVKALKDADNKIFFDFTVKGTDSAGNSIKKTYRTVKDIFEFGANACATRVYEVKEVVGGVPRGESFALKDCWVDDERAVEGDTLLKILSGCTDEERSFFLTLEAHGTVEVDDAGTKDNTKTVMMRGFDVYQPKEEIISAERASSRLPQSSAFMPNARVQQEDKQYTWKNHYRIIFKEVGISMYEIRSLQDAFQALIDMTKALEIMAKKDYVHRDISGGNILFYQGRGKLCDLEYAITPDAQAKNVYNMCMTKHHPKLMLHQGTLDFMPVEVYTQTYLILPSAVSEGTLDIHARVLEYQPKRPIEADVTHTIIHDAESLWWVGVWILFWSTTNGYVLEDVNNQINTAVSLFPCRGVAESGSQRAAVLQSGMKFESYIRQLPSNFFKHGVAMENCRRLLCEAYRTSRIPGEGVKKEARLEILSKFRDHLSGLFSPTIEDSEIQPLLNVQKSLTQLGCKADKHGGLAPNIDYLLHVLALNSIYPTGSWQYADINGNNGPGTVVDNGVTTPVGHEPSAARTRREDKKKEADGVFELPKKAWC</sequence>
<feature type="compositionally biased region" description="Polar residues" evidence="1">
    <location>
        <begin position="164"/>
        <end position="176"/>
    </location>
</feature>
<dbReference type="InParanoid" id="B0D8A8"/>
<dbReference type="HOGENOM" id="CLU_011584_1_2_1"/>
<accession>B0D8A8</accession>
<feature type="region of interest" description="Disordered" evidence="1">
    <location>
        <begin position="797"/>
        <end position="823"/>
    </location>
</feature>
<evidence type="ECO:0000259" key="2">
    <source>
        <dbReference type="Pfam" id="PF17667"/>
    </source>
</evidence>
<dbReference type="Gene3D" id="1.10.510.10">
    <property type="entry name" value="Transferase(Phosphotransferase) domain 1"/>
    <property type="match status" value="1"/>
</dbReference>
<dbReference type="Pfam" id="PF17667">
    <property type="entry name" value="Pkinase_fungal"/>
    <property type="match status" value="1"/>
</dbReference>
<dbReference type="InterPro" id="IPR008266">
    <property type="entry name" value="Tyr_kinase_AS"/>
</dbReference>
<dbReference type="InterPro" id="IPR040976">
    <property type="entry name" value="Pkinase_fungal"/>
</dbReference>
<dbReference type="PANTHER" id="PTHR38248:SF2">
    <property type="entry name" value="FUNK1 11"/>
    <property type="match status" value="1"/>
</dbReference>
<feature type="region of interest" description="Disordered" evidence="1">
    <location>
        <begin position="162"/>
        <end position="188"/>
    </location>
</feature>